<feature type="transmembrane region" description="Helical" evidence="1">
    <location>
        <begin position="6"/>
        <end position="27"/>
    </location>
</feature>
<reference evidence="3" key="2">
    <citation type="submission" date="2025-09" db="UniProtKB">
        <authorList>
            <consortium name="Ensembl"/>
        </authorList>
    </citation>
    <scope>IDENTIFICATION</scope>
</reference>
<dbReference type="STRING" id="8153.ENSHBUP00000023427"/>
<sequence length="202" mass="23698">MQIISVKYLIALTLWVFTVFVWTLLLLSFSGTSNKNKWLWSGGGQVTELCWIQDQPEKRPNEDYGLFDNKKWRDAHADHINPVFCYSTVVVEEEKTWEEALEYCREHHDDLASVASETEMLLIQKELNKYHTTKHVWIGLRFLSKDWIWVDGQEMDYEAWDEGGKPLCPQAKMKCAALQKTGGRLSSWRAHDCEKRLSFICY</sequence>
<protein>
    <recommendedName>
        <fullName evidence="2">C-type lectin domain-containing protein</fullName>
    </recommendedName>
</protein>
<proteinExistence type="predicted"/>
<dbReference type="OMA" id="KWRDAHA"/>
<evidence type="ECO:0000313" key="4">
    <source>
        <dbReference type="Proteomes" id="UP000264840"/>
    </source>
</evidence>
<dbReference type="AlphaFoldDB" id="A0A3Q3CIP3"/>
<dbReference type="SMART" id="SM00034">
    <property type="entry name" value="CLECT"/>
    <property type="match status" value="1"/>
</dbReference>
<dbReference type="GeneTree" id="ENSGT00940000163460"/>
<dbReference type="Proteomes" id="UP000264840">
    <property type="component" value="Unplaced"/>
</dbReference>
<feature type="domain" description="C-type lectin" evidence="2">
    <location>
        <begin position="85"/>
        <end position="202"/>
    </location>
</feature>
<dbReference type="Gene3D" id="3.10.100.10">
    <property type="entry name" value="Mannose-Binding Protein A, subunit A"/>
    <property type="match status" value="2"/>
</dbReference>
<dbReference type="InterPro" id="IPR001304">
    <property type="entry name" value="C-type_lectin-like"/>
</dbReference>
<evidence type="ECO:0000259" key="2">
    <source>
        <dbReference type="PROSITE" id="PS50041"/>
    </source>
</evidence>
<keyword evidence="4" id="KW-1185">Reference proteome</keyword>
<dbReference type="PANTHER" id="PTHR45784:SF8">
    <property type="entry name" value="C-TYPE MANNOSE RECEPTOR 2-RELATED"/>
    <property type="match status" value="1"/>
</dbReference>
<dbReference type="PANTHER" id="PTHR45784">
    <property type="entry name" value="C-TYPE LECTIN DOMAIN FAMILY 20 MEMBER A-RELATED"/>
    <property type="match status" value="1"/>
</dbReference>
<keyword evidence="1" id="KW-0812">Transmembrane</keyword>
<keyword evidence="1" id="KW-0472">Membrane</keyword>
<dbReference type="Ensembl" id="ENSHBUT00000011172.1">
    <property type="protein sequence ID" value="ENSHBUP00000023427.1"/>
    <property type="gene ID" value="ENSHBUG00000004206.1"/>
</dbReference>
<keyword evidence="1" id="KW-1133">Transmembrane helix</keyword>
<dbReference type="PROSITE" id="PS50041">
    <property type="entry name" value="C_TYPE_LECTIN_2"/>
    <property type="match status" value="1"/>
</dbReference>
<organism evidence="3 4">
    <name type="scientific">Haplochromis burtoni</name>
    <name type="common">Burton's mouthbrooder</name>
    <name type="synonym">Chromis burtoni</name>
    <dbReference type="NCBI Taxonomy" id="8153"/>
    <lineage>
        <taxon>Eukaryota</taxon>
        <taxon>Metazoa</taxon>
        <taxon>Chordata</taxon>
        <taxon>Craniata</taxon>
        <taxon>Vertebrata</taxon>
        <taxon>Euteleostomi</taxon>
        <taxon>Actinopterygii</taxon>
        <taxon>Neopterygii</taxon>
        <taxon>Teleostei</taxon>
        <taxon>Neoteleostei</taxon>
        <taxon>Acanthomorphata</taxon>
        <taxon>Ovalentaria</taxon>
        <taxon>Cichlomorphae</taxon>
        <taxon>Cichliformes</taxon>
        <taxon>Cichlidae</taxon>
        <taxon>African cichlids</taxon>
        <taxon>Pseudocrenilabrinae</taxon>
        <taxon>Haplochromini</taxon>
        <taxon>Haplochromis</taxon>
    </lineage>
</organism>
<name>A0A3Q3CIP3_HAPBU</name>
<dbReference type="Pfam" id="PF00059">
    <property type="entry name" value="Lectin_C"/>
    <property type="match status" value="1"/>
</dbReference>
<reference evidence="3" key="1">
    <citation type="submission" date="2025-08" db="UniProtKB">
        <authorList>
            <consortium name="Ensembl"/>
        </authorList>
    </citation>
    <scope>IDENTIFICATION</scope>
</reference>
<dbReference type="InterPro" id="IPR016186">
    <property type="entry name" value="C-type_lectin-like/link_sf"/>
</dbReference>
<evidence type="ECO:0000313" key="3">
    <source>
        <dbReference type="Ensembl" id="ENSHBUP00000023427.1"/>
    </source>
</evidence>
<dbReference type="InterPro" id="IPR016187">
    <property type="entry name" value="CTDL_fold"/>
</dbReference>
<dbReference type="SUPFAM" id="SSF56436">
    <property type="entry name" value="C-type lectin-like"/>
    <property type="match status" value="2"/>
</dbReference>
<accession>A0A3Q3CIP3</accession>
<evidence type="ECO:0000256" key="1">
    <source>
        <dbReference type="SAM" id="Phobius"/>
    </source>
</evidence>